<name>A0A087BZT5_9BIFI</name>
<dbReference type="EMBL" id="JGZE01000013">
    <property type="protein sequence ID" value="KFI76535.1"/>
    <property type="molecule type" value="Genomic_DNA"/>
</dbReference>
<evidence type="ECO:0000313" key="2">
    <source>
        <dbReference type="Proteomes" id="UP000029082"/>
    </source>
</evidence>
<evidence type="ECO:0000313" key="1">
    <source>
        <dbReference type="EMBL" id="KFI76535.1"/>
    </source>
</evidence>
<keyword evidence="2" id="KW-1185">Reference proteome</keyword>
<dbReference type="STRING" id="1437603.GCA_000771525_00358"/>
<protein>
    <submittedName>
        <fullName evidence="1">Uncharacterized protein</fullName>
    </submittedName>
</protein>
<comment type="caution">
    <text evidence="1">The sequence shown here is derived from an EMBL/GenBank/DDBJ whole genome shotgun (WGS) entry which is preliminary data.</text>
</comment>
<dbReference type="AlphaFoldDB" id="A0A087BZT5"/>
<gene>
    <name evidence="1" type="ORF">BMON_1132</name>
</gene>
<sequence>MDRTALAALSNRLGGMQDTVQPVRVVDGDDMTALAVVSFDWPRTWNVSGGKFSATLHCTDPRRYSFQSHEWYLSGSYDVGSGFDYSSPEGVDYPISYGDDGVTASNSATLTNEGNSVAYPTFTTIGDFPGGFRLQAADGSILEWSDRVSSAAPVMIDTFNHRCMILGTEYSTPLSRREWFTVPKFGSLGVSLVPLQLSTGMMRVIMHDTYM</sequence>
<proteinExistence type="predicted"/>
<organism evidence="1 2">
    <name type="scientific">Bifidobacterium mongoliense DSM 21395</name>
    <dbReference type="NCBI Taxonomy" id="1437603"/>
    <lineage>
        <taxon>Bacteria</taxon>
        <taxon>Bacillati</taxon>
        <taxon>Actinomycetota</taxon>
        <taxon>Actinomycetes</taxon>
        <taxon>Bifidobacteriales</taxon>
        <taxon>Bifidobacteriaceae</taxon>
        <taxon>Bifidobacterium</taxon>
    </lineage>
</organism>
<accession>A0A087BZT5</accession>
<dbReference type="Proteomes" id="UP000029082">
    <property type="component" value="Unassembled WGS sequence"/>
</dbReference>
<reference evidence="1 2" key="1">
    <citation type="submission" date="2014-03" db="EMBL/GenBank/DDBJ databases">
        <title>Genomics of Bifidobacteria.</title>
        <authorList>
            <person name="Ventura M."/>
            <person name="Milani C."/>
            <person name="Lugli G.A."/>
        </authorList>
    </citation>
    <scope>NUCLEOTIDE SEQUENCE [LARGE SCALE GENOMIC DNA]</scope>
    <source>
        <strain evidence="1 2">DSM 21395</strain>
    </source>
</reference>